<dbReference type="SMART" id="SM01321">
    <property type="entry name" value="Y1_Tnp"/>
    <property type="match status" value="1"/>
</dbReference>
<dbReference type="GO" id="GO:0004803">
    <property type="term" value="F:transposase activity"/>
    <property type="evidence" value="ECO:0007669"/>
    <property type="project" value="InterPro"/>
</dbReference>
<dbReference type="InterPro" id="IPR010921">
    <property type="entry name" value="Trp_repressor/repl_initiator"/>
</dbReference>
<dbReference type="Gene3D" id="1.10.1750.10">
    <property type="match status" value="1"/>
</dbReference>
<dbReference type="EMBL" id="VBRY01000004">
    <property type="protein sequence ID" value="TLS67967.1"/>
    <property type="molecule type" value="Genomic_DNA"/>
</dbReference>
<evidence type="ECO:0000259" key="2">
    <source>
        <dbReference type="SMART" id="SM01321"/>
    </source>
</evidence>
<dbReference type="InterPro" id="IPR002686">
    <property type="entry name" value="Transposase_17"/>
</dbReference>
<organism evidence="3 4">
    <name type="scientific">Mariprofundus erugo</name>
    <dbReference type="NCBI Taxonomy" id="2528639"/>
    <lineage>
        <taxon>Bacteria</taxon>
        <taxon>Pseudomonadati</taxon>
        <taxon>Pseudomonadota</taxon>
        <taxon>Candidatius Mariprofundia</taxon>
        <taxon>Mariprofundales</taxon>
        <taxon>Mariprofundaceae</taxon>
        <taxon>Mariprofundus</taxon>
    </lineage>
</organism>
<dbReference type="SUPFAM" id="SSF143422">
    <property type="entry name" value="Transposase IS200-like"/>
    <property type="match status" value="1"/>
</dbReference>
<feature type="domain" description="Transposase IS200-like" evidence="2">
    <location>
        <begin position="9"/>
        <end position="123"/>
    </location>
</feature>
<dbReference type="Pfam" id="PF08299">
    <property type="entry name" value="Bac_DnaA_C"/>
    <property type="match status" value="1"/>
</dbReference>
<dbReference type="SMART" id="SM00760">
    <property type="entry name" value="Bac_DnaA_C"/>
    <property type="match status" value="1"/>
</dbReference>
<dbReference type="InterPro" id="IPR013159">
    <property type="entry name" value="DnaA_C"/>
</dbReference>
<dbReference type="Proteomes" id="UP000306585">
    <property type="component" value="Unassembled WGS sequence"/>
</dbReference>
<dbReference type="SUPFAM" id="SSF48295">
    <property type="entry name" value="TrpR-like"/>
    <property type="match status" value="1"/>
</dbReference>
<gene>
    <name evidence="3" type="ORF">FEF65_05860</name>
</gene>
<dbReference type="GO" id="GO:0006275">
    <property type="term" value="P:regulation of DNA replication"/>
    <property type="evidence" value="ECO:0007669"/>
    <property type="project" value="InterPro"/>
</dbReference>
<dbReference type="PANTHER" id="PTHR34322">
    <property type="entry name" value="TRANSPOSASE, Y1_TNP DOMAIN-CONTAINING"/>
    <property type="match status" value="1"/>
</dbReference>
<evidence type="ECO:0000259" key="1">
    <source>
        <dbReference type="SMART" id="SM00760"/>
    </source>
</evidence>
<dbReference type="GO" id="GO:0005524">
    <property type="term" value="F:ATP binding"/>
    <property type="evidence" value="ECO:0007669"/>
    <property type="project" value="InterPro"/>
</dbReference>
<dbReference type="Gene3D" id="3.30.70.1290">
    <property type="entry name" value="Transposase IS200-like"/>
    <property type="match status" value="1"/>
</dbReference>
<comment type="caution">
    <text evidence="3">The sequence shown here is derived from an EMBL/GenBank/DDBJ whole genome shotgun (WGS) entry which is preliminary data.</text>
</comment>
<keyword evidence="4" id="KW-1185">Reference proteome</keyword>
<dbReference type="InterPro" id="IPR036515">
    <property type="entry name" value="Transposase_17_sf"/>
</dbReference>
<dbReference type="GO" id="GO:0006270">
    <property type="term" value="P:DNA replication initiation"/>
    <property type="evidence" value="ECO:0007669"/>
    <property type="project" value="InterPro"/>
</dbReference>
<name>A0A5R9GUU3_9PROT</name>
<protein>
    <submittedName>
        <fullName evidence="3">Transposase</fullName>
    </submittedName>
</protein>
<dbReference type="GO" id="GO:0006313">
    <property type="term" value="P:DNA transposition"/>
    <property type="evidence" value="ECO:0007669"/>
    <property type="project" value="InterPro"/>
</dbReference>
<proteinExistence type="predicted"/>
<dbReference type="GO" id="GO:0043565">
    <property type="term" value="F:sequence-specific DNA binding"/>
    <property type="evidence" value="ECO:0007669"/>
    <property type="project" value="InterPro"/>
</dbReference>
<dbReference type="CDD" id="cd06571">
    <property type="entry name" value="Bac_DnaA_C"/>
    <property type="match status" value="1"/>
</dbReference>
<evidence type="ECO:0000313" key="4">
    <source>
        <dbReference type="Proteomes" id="UP000306585"/>
    </source>
</evidence>
<sequence length="313" mass="35606">MARKPRLHVDGGLYHVMLRGNGGQVIFIDTTDRSRFYYLIQEGVERYGHRIHAYCLMSNHVHLLLQVGAVPLAKIMQNLSFRYTRWFNQRQGQSGHLFQGRYKALLVDADSYFLELVRYIHLNPVRSGMVASPEDYEWSGHRAYIGNEKIPWLTTKAVLSQFAPESDRARVMYARFVDAALDGEHKGEFHHGDDDCRVIGDDKFVVRVMDQCGERVRDTLSVDAVIASVCREFGIESGELCGPGRKRLLAQARGVAGWLLLECGQSPLAELARRMKRDPSSLSLMVSKVVERARSDDEFSGKLKFLRNNSITQ</sequence>
<evidence type="ECO:0000313" key="3">
    <source>
        <dbReference type="EMBL" id="TLS67967.1"/>
    </source>
</evidence>
<dbReference type="PANTHER" id="PTHR34322:SF2">
    <property type="entry name" value="TRANSPOSASE IS200-LIKE DOMAIN-CONTAINING PROTEIN"/>
    <property type="match status" value="1"/>
</dbReference>
<feature type="domain" description="Chromosomal replication initiator DnaA C-terminal" evidence="1">
    <location>
        <begin position="221"/>
        <end position="289"/>
    </location>
</feature>
<dbReference type="RefSeq" id="WP_138238864.1">
    <property type="nucleotide sequence ID" value="NZ_VBRY01000004.1"/>
</dbReference>
<accession>A0A5R9GUU3</accession>
<reference evidence="3 4" key="1">
    <citation type="journal article" date="2019" name="Appl. Environ. Microbiol.">
        <title>Environmental Evidence and Genomic Insight of Iron-oxidizing Bacteria Preference Towards More Corrosion Resistant Stainless Steel at Higher Salinities.</title>
        <authorList>
            <person name="Garrison C.E."/>
            <person name="Price K.A."/>
            <person name="Field E.K."/>
        </authorList>
    </citation>
    <scope>NUCLEOTIDE SEQUENCE [LARGE SCALE GENOMIC DNA]</scope>
    <source>
        <strain evidence="3 4">P3</strain>
    </source>
</reference>
<dbReference type="Pfam" id="PF01797">
    <property type="entry name" value="Y1_Tnp"/>
    <property type="match status" value="1"/>
</dbReference>
<dbReference type="AlphaFoldDB" id="A0A5R9GUU3"/>